<keyword evidence="1" id="KW-1133">Transmembrane helix</keyword>
<gene>
    <name evidence="2" type="ORF">GRX66_04095</name>
</gene>
<dbReference type="RefSeq" id="WP_159525393.1">
    <property type="nucleotide sequence ID" value="NZ_WUUU01000016.1"/>
</dbReference>
<keyword evidence="1" id="KW-0472">Membrane</keyword>
<protein>
    <submittedName>
        <fullName evidence="2">Uncharacterized protein</fullName>
    </submittedName>
</protein>
<reference evidence="2 3" key="1">
    <citation type="submission" date="2019-12" db="EMBL/GenBank/DDBJ databases">
        <title>Isolation and characterization of three novel carbon monoxide-oxidizing members of Halobacteria from salione crusts and soils.</title>
        <authorList>
            <person name="Myers M.R."/>
            <person name="King G.M."/>
        </authorList>
    </citation>
    <scope>NUCLEOTIDE SEQUENCE [LARGE SCALE GENOMIC DNA]</scope>
    <source>
        <strain evidence="2 3">PCN9</strain>
    </source>
</reference>
<dbReference type="EMBL" id="WUUU01000016">
    <property type="protein sequence ID" value="MXR19821.1"/>
    <property type="molecule type" value="Genomic_DNA"/>
</dbReference>
<feature type="transmembrane region" description="Helical" evidence="1">
    <location>
        <begin position="61"/>
        <end position="80"/>
    </location>
</feature>
<comment type="caution">
    <text evidence="2">The sequence shown here is derived from an EMBL/GenBank/DDBJ whole genome shotgun (WGS) entry which is preliminary data.</text>
</comment>
<keyword evidence="1" id="KW-0812">Transmembrane</keyword>
<feature type="transmembrane region" description="Helical" evidence="1">
    <location>
        <begin position="15"/>
        <end position="35"/>
    </location>
</feature>
<evidence type="ECO:0000313" key="2">
    <source>
        <dbReference type="EMBL" id="MXR19821.1"/>
    </source>
</evidence>
<keyword evidence="3" id="KW-1185">Reference proteome</keyword>
<dbReference type="OrthoDB" id="253075at2157"/>
<proteinExistence type="predicted"/>
<name>A0A6B0SJ75_9EURY</name>
<organism evidence="2 3">
    <name type="scientific">Halobacterium bonnevillei</name>
    <dbReference type="NCBI Taxonomy" id="2692200"/>
    <lineage>
        <taxon>Archaea</taxon>
        <taxon>Methanobacteriati</taxon>
        <taxon>Methanobacteriota</taxon>
        <taxon>Stenosarchaea group</taxon>
        <taxon>Halobacteria</taxon>
        <taxon>Halobacteriales</taxon>
        <taxon>Halobacteriaceae</taxon>
        <taxon>Halobacterium</taxon>
    </lineage>
</organism>
<evidence type="ECO:0000313" key="3">
    <source>
        <dbReference type="Proteomes" id="UP000471521"/>
    </source>
</evidence>
<sequence length="83" mass="8655">MSLREFVADALAERALQVVGVVFGIASVAHFALWADSPAREFDPAGGTGTLATAAPEMLGYAQSHPAYVLAFLAGAVLLVRRP</sequence>
<dbReference type="Proteomes" id="UP000471521">
    <property type="component" value="Unassembled WGS sequence"/>
</dbReference>
<accession>A0A6B0SJ75</accession>
<evidence type="ECO:0000256" key="1">
    <source>
        <dbReference type="SAM" id="Phobius"/>
    </source>
</evidence>
<dbReference type="AlphaFoldDB" id="A0A6B0SJ75"/>